<dbReference type="Proteomes" id="UP001527882">
    <property type="component" value="Unassembled WGS sequence"/>
</dbReference>
<feature type="domain" description="Gfo/Idh/MocA-like oxidoreductase N-terminal" evidence="1">
    <location>
        <begin position="4"/>
        <end position="125"/>
    </location>
</feature>
<dbReference type="Gene3D" id="3.40.50.720">
    <property type="entry name" value="NAD(P)-binding Rossmann-like Domain"/>
    <property type="match status" value="1"/>
</dbReference>
<organism evidence="2 3">
    <name type="scientific">Paenibacillus gyeongsangnamensis</name>
    <dbReference type="NCBI Taxonomy" id="3388067"/>
    <lineage>
        <taxon>Bacteria</taxon>
        <taxon>Bacillati</taxon>
        <taxon>Bacillota</taxon>
        <taxon>Bacilli</taxon>
        <taxon>Bacillales</taxon>
        <taxon>Paenibacillaceae</taxon>
        <taxon>Paenibacillus</taxon>
    </lineage>
</organism>
<evidence type="ECO:0000313" key="2">
    <source>
        <dbReference type="EMBL" id="MCZ8515484.1"/>
    </source>
</evidence>
<dbReference type="SUPFAM" id="SSF51735">
    <property type="entry name" value="NAD(P)-binding Rossmann-fold domains"/>
    <property type="match status" value="1"/>
</dbReference>
<accession>A0ABT4QF27</accession>
<dbReference type="Pfam" id="PF01408">
    <property type="entry name" value="GFO_IDH_MocA"/>
    <property type="match status" value="1"/>
</dbReference>
<reference evidence="2 3" key="1">
    <citation type="submission" date="2022-12" db="EMBL/GenBank/DDBJ databases">
        <title>Draft genome sequence of Paenibacillus sp. dW9.</title>
        <authorList>
            <person name="Choi E.-W."/>
            <person name="Kim D.-U."/>
        </authorList>
    </citation>
    <scope>NUCLEOTIDE SEQUENCE [LARGE SCALE GENOMIC DNA]</scope>
    <source>
        <strain evidence="3">dW9</strain>
    </source>
</reference>
<protein>
    <submittedName>
        <fullName evidence="2">Gfo/Idh/MocA family oxidoreductase</fullName>
    </submittedName>
</protein>
<evidence type="ECO:0000313" key="3">
    <source>
        <dbReference type="Proteomes" id="UP001527882"/>
    </source>
</evidence>
<dbReference type="InterPro" id="IPR051317">
    <property type="entry name" value="Gfo/Idh/MocA_oxidoreduct"/>
</dbReference>
<gene>
    <name evidence="2" type="ORF">O9H85_24375</name>
</gene>
<dbReference type="InterPro" id="IPR000683">
    <property type="entry name" value="Gfo/Idh/MocA-like_OxRdtase_N"/>
</dbReference>
<proteinExistence type="predicted"/>
<dbReference type="PANTHER" id="PTHR43708">
    <property type="entry name" value="CONSERVED EXPRESSED OXIDOREDUCTASE (EUROFUNG)"/>
    <property type="match status" value="1"/>
</dbReference>
<dbReference type="EMBL" id="JAQAGZ010000017">
    <property type="protein sequence ID" value="MCZ8515484.1"/>
    <property type="molecule type" value="Genomic_DNA"/>
</dbReference>
<name>A0ABT4QF27_9BACL</name>
<sequence>MKRLNIGVVGLGEVAQIIHLPILEMLSGQYKIAALCDISPQLLEAIGERYGVNQRYTDAHQLAAQQDLDAVFVLNSDEYHAECAIAALKNKKHVLIEKPMALNQADADAIIEARDEAKVQVMVGYMRRFAPAYVRAVEEVKNLEKIRYARVRDIIGQNRLIIEQSSNVLRFNDIPEEAIRDRLKRAKNMVSEAIGEAPPELVSAYRLLCGLSSHDISAMREIIGVPNRIKAAAEWNGGRYISAILEYDDFYTTFETGVDNQRRFDAHIEVYSPAKSIKVQYDTPYIRHLPTHLIVSETKGDAYLESVIRPTFKDPYTHEIEYFYDVVTNGLKPKTTPEDFKEDLSIFQEIIDVLR</sequence>
<evidence type="ECO:0000259" key="1">
    <source>
        <dbReference type="Pfam" id="PF01408"/>
    </source>
</evidence>
<keyword evidence="3" id="KW-1185">Reference proteome</keyword>
<dbReference type="PANTHER" id="PTHR43708:SF4">
    <property type="entry name" value="OXIDOREDUCTASE YCEM-RELATED"/>
    <property type="match status" value="1"/>
</dbReference>
<dbReference type="Gene3D" id="3.30.360.10">
    <property type="entry name" value="Dihydrodipicolinate Reductase, domain 2"/>
    <property type="match status" value="1"/>
</dbReference>
<dbReference type="InterPro" id="IPR036291">
    <property type="entry name" value="NAD(P)-bd_dom_sf"/>
</dbReference>
<comment type="caution">
    <text evidence="2">The sequence shown here is derived from an EMBL/GenBank/DDBJ whole genome shotgun (WGS) entry which is preliminary data.</text>
</comment>
<dbReference type="RefSeq" id="WP_269884005.1">
    <property type="nucleotide sequence ID" value="NZ_JAQAGZ010000017.1"/>
</dbReference>